<sequence>MFHRETLFTSLAGKVTGTDPTTALTVTHAEPFKFTQMERS</sequence>
<protein>
    <submittedName>
        <fullName evidence="1">Uncharacterized protein</fullName>
    </submittedName>
</protein>
<dbReference type="EMBL" id="LECT01000007">
    <property type="protein sequence ID" value="KLU06926.1"/>
    <property type="molecule type" value="Genomic_DNA"/>
</dbReference>
<dbReference type="Proteomes" id="UP000036367">
    <property type="component" value="Unassembled WGS sequence"/>
</dbReference>
<dbReference type="AlphaFoldDB" id="A0A0J1BK69"/>
<accession>A0A0J1BK69</accession>
<comment type="caution">
    <text evidence="1">The sequence shown here is derived from an EMBL/GenBank/DDBJ whole genome shotgun (WGS) entry which is preliminary data.</text>
</comment>
<keyword evidence="2" id="KW-1185">Reference proteome</keyword>
<gene>
    <name evidence="1" type="ORF">RISK_000727</name>
</gene>
<proteinExistence type="predicted"/>
<name>A0A0J1BK69_RHOIS</name>
<evidence type="ECO:0000313" key="1">
    <source>
        <dbReference type="EMBL" id="KLU06926.1"/>
    </source>
</evidence>
<evidence type="ECO:0000313" key="2">
    <source>
        <dbReference type="Proteomes" id="UP000036367"/>
    </source>
</evidence>
<reference evidence="1" key="1">
    <citation type="submission" date="2015-05" db="EMBL/GenBank/DDBJ databases">
        <title>Permanent draft genome of Rhodopirellula islandicus K833.</title>
        <authorList>
            <person name="Kizina J."/>
            <person name="Richter M."/>
            <person name="Glockner F.O."/>
            <person name="Harder J."/>
        </authorList>
    </citation>
    <scope>NUCLEOTIDE SEQUENCE [LARGE SCALE GENOMIC DNA]</scope>
    <source>
        <strain evidence="1">K833</strain>
    </source>
</reference>
<organism evidence="1 2">
    <name type="scientific">Rhodopirellula islandica</name>
    <dbReference type="NCBI Taxonomy" id="595434"/>
    <lineage>
        <taxon>Bacteria</taxon>
        <taxon>Pseudomonadati</taxon>
        <taxon>Planctomycetota</taxon>
        <taxon>Planctomycetia</taxon>
        <taxon>Pirellulales</taxon>
        <taxon>Pirellulaceae</taxon>
        <taxon>Rhodopirellula</taxon>
    </lineage>
</organism>